<dbReference type="InterPro" id="IPR001849">
    <property type="entry name" value="PH_domain"/>
</dbReference>
<dbReference type="Gene3D" id="2.30.29.30">
    <property type="entry name" value="Pleckstrin-homology domain (PH domain)/Phosphotyrosine-binding domain (PTB)"/>
    <property type="match status" value="1"/>
</dbReference>
<gene>
    <name evidence="3" type="ORF">BRAFLDRAFT_72362</name>
</gene>
<sequence length="662" mass="76466">MIQIFLRYLSDEEEKEGAAANKTGNESTSSPGIGDNPFLDVPRDPNAVTFKQGFLLRKCTVEADGRKTPLGKRGWKMFYASLKGLILFMHKEEYRYERQVYTEDIRNSISIHHSLASKATDYKKRPNVFRLRTAEWRIFLFQASDQEEMQDWMTMINLAAASLSSPPLPAAIGSQKKFRRPVMPVAPTRLTPTEQLQHHENKVQSLEQELAEHRQYAPDKRARSHVIREWHEKHNYLEFEITRFKTYVYLLQSKIAQDEETAMMRPISGTTSMPTGFNQTVSRFYTCLLCIHHFIDLSPSPLTPAHSWPCHSEVPPTNRLFLVQHKAFWEGWEGEARREGLKKSHSTVSTRQRPPKVHRSMSDRYSYRQAIMNSPRVVLLHAAEDGEFVRRLVEELIYLGWGDQSQTDISCQQVTGTPGDVSRAQLTSTLTLGSVKLVVPVISRHLLADQSSLTIGLETAVRNNKSRYVIWLDQNKDDFREFGTLVSRQYPTLEAPARRVQRDRVEETMPDSGVSGMLGITWDVRDALCRQTGELRFPCWRALHYTRAFLADNMNLPAVLTRLEQENQLSPADIRDIQEKPTPVSRGEWLVRMLRDRGRQEPYDWLVRVLREEGQDFLVEEMEEKELDMERYHGIGEQQAAQPGQQTAQREHFTHQSQGSQN</sequence>
<dbReference type="CDD" id="cd01671">
    <property type="entry name" value="CARD"/>
    <property type="match status" value="1"/>
</dbReference>
<dbReference type="EMBL" id="GG666477">
    <property type="protein sequence ID" value="EEN66424.1"/>
    <property type="molecule type" value="Genomic_DNA"/>
</dbReference>
<accession>C3Y058</accession>
<dbReference type="eggNOG" id="KOG0932">
    <property type="taxonomic scope" value="Eukaryota"/>
</dbReference>
<feature type="compositionally biased region" description="Polar residues" evidence="1">
    <location>
        <begin position="22"/>
        <end position="31"/>
    </location>
</feature>
<dbReference type="AlphaFoldDB" id="C3Y058"/>
<dbReference type="InterPro" id="IPR001605">
    <property type="entry name" value="PH_dom-spectrin-type"/>
</dbReference>
<dbReference type="FunFam" id="2.30.29.30:FF:000054">
    <property type="entry name" value="PH and SEC7 domain-containing protein 3"/>
    <property type="match status" value="1"/>
</dbReference>
<dbReference type="InParanoid" id="C3Y058"/>
<evidence type="ECO:0000256" key="1">
    <source>
        <dbReference type="SAM" id="MobiDB-lite"/>
    </source>
</evidence>
<dbReference type="Gene3D" id="1.10.533.10">
    <property type="entry name" value="Death Domain, Fas"/>
    <property type="match status" value="1"/>
</dbReference>
<feature type="compositionally biased region" description="Low complexity" evidence="1">
    <location>
        <begin position="638"/>
        <end position="648"/>
    </location>
</feature>
<dbReference type="InterPro" id="IPR011993">
    <property type="entry name" value="PH-like_dom_sf"/>
</dbReference>
<feature type="region of interest" description="Disordered" evidence="1">
    <location>
        <begin position="16"/>
        <end position="38"/>
    </location>
</feature>
<dbReference type="InterPro" id="IPR011029">
    <property type="entry name" value="DEATH-like_dom_sf"/>
</dbReference>
<proteinExistence type="predicted"/>
<feature type="domain" description="PH" evidence="2">
    <location>
        <begin position="48"/>
        <end position="161"/>
    </location>
</feature>
<name>C3Y058_BRAFL</name>
<reference evidence="3" key="1">
    <citation type="journal article" date="2008" name="Nature">
        <title>The amphioxus genome and the evolution of the chordate karyotype.</title>
        <authorList>
            <consortium name="US DOE Joint Genome Institute (JGI-PGF)"/>
            <person name="Putnam N.H."/>
            <person name="Butts T."/>
            <person name="Ferrier D.E.K."/>
            <person name="Furlong R.F."/>
            <person name="Hellsten U."/>
            <person name="Kawashima T."/>
            <person name="Robinson-Rechavi M."/>
            <person name="Shoguchi E."/>
            <person name="Terry A."/>
            <person name="Yu J.-K."/>
            <person name="Benito-Gutierrez E.L."/>
            <person name="Dubchak I."/>
            <person name="Garcia-Fernandez J."/>
            <person name="Gibson-Brown J.J."/>
            <person name="Grigoriev I.V."/>
            <person name="Horton A.C."/>
            <person name="de Jong P.J."/>
            <person name="Jurka J."/>
            <person name="Kapitonov V.V."/>
            <person name="Kohara Y."/>
            <person name="Kuroki Y."/>
            <person name="Lindquist E."/>
            <person name="Lucas S."/>
            <person name="Osoegawa K."/>
            <person name="Pennacchio L.A."/>
            <person name="Salamov A.A."/>
            <person name="Satou Y."/>
            <person name="Sauka-Spengler T."/>
            <person name="Schmutz J."/>
            <person name="Shin-I T."/>
            <person name="Toyoda A."/>
            <person name="Bronner-Fraser M."/>
            <person name="Fujiyama A."/>
            <person name="Holland L.Z."/>
            <person name="Holland P.W.H."/>
            <person name="Satoh N."/>
            <person name="Rokhsar D.S."/>
        </authorList>
    </citation>
    <scope>NUCLEOTIDE SEQUENCE [LARGE SCALE GENOMIC DNA]</scope>
    <source>
        <strain evidence="3">S238N-H82</strain>
        <tissue evidence="3">Testes</tissue>
    </source>
</reference>
<dbReference type="SUPFAM" id="SSF47986">
    <property type="entry name" value="DEATH domain"/>
    <property type="match status" value="1"/>
</dbReference>
<evidence type="ECO:0000259" key="2">
    <source>
        <dbReference type="PROSITE" id="PS50003"/>
    </source>
</evidence>
<protein>
    <recommendedName>
        <fullName evidence="2">PH domain-containing protein</fullName>
    </recommendedName>
</protein>
<dbReference type="SUPFAM" id="SSF50729">
    <property type="entry name" value="PH domain-like"/>
    <property type="match status" value="1"/>
</dbReference>
<dbReference type="CDD" id="cd13295">
    <property type="entry name" value="PH_EFA6"/>
    <property type="match status" value="1"/>
</dbReference>
<feature type="region of interest" description="Disordered" evidence="1">
    <location>
        <begin position="340"/>
        <end position="360"/>
    </location>
</feature>
<dbReference type="Pfam" id="PF15410">
    <property type="entry name" value="PH_9"/>
    <property type="match status" value="1"/>
</dbReference>
<dbReference type="PANTHER" id="PTHR10663:SF376">
    <property type="entry name" value="PH AND SEC7 DOMAIN-CONTAINING PROTEIN"/>
    <property type="match status" value="1"/>
</dbReference>
<dbReference type="PROSITE" id="PS50003">
    <property type="entry name" value="PH_DOMAIN"/>
    <property type="match status" value="1"/>
</dbReference>
<dbReference type="InterPro" id="IPR041681">
    <property type="entry name" value="PH_9"/>
</dbReference>
<organism>
    <name type="scientific">Branchiostoma floridae</name>
    <name type="common">Florida lancelet</name>
    <name type="synonym">Amphioxus</name>
    <dbReference type="NCBI Taxonomy" id="7739"/>
    <lineage>
        <taxon>Eukaryota</taxon>
        <taxon>Metazoa</taxon>
        <taxon>Chordata</taxon>
        <taxon>Cephalochordata</taxon>
        <taxon>Leptocardii</taxon>
        <taxon>Amphioxiformes</taxon>
        <taxon>Branchiostomatidae</taxon>
        <taxon>Branchiostoma</taxon>
    </lineage>
</organism>
<dbReference type="PANTHER" id="PTHR10663">
    <property type="entry name" value="GUANYL-NUCLEOTIDE EXCHANGE FACTOR"/>
    <property type="match status" value="1"/>
</dbReference>
<dbReference type="PRINTS" id="PR00683">
    <property type="entry name" value="SPECTRINPH"/>
</dbReference>
<evidence type="ECO:0000313" key="3">
    <source>
        <dbReference type="EMBL" id="EEN66424.1"/>
    </source>
</evidence>
<feature type="region of interest" description="Disordered" evidence="1">
    <location>
        <begin position="630"/>
        <end position="662"/>
    </location>
</feature>
<dbReference type="GO" id="GO:0005543">
    <property type="term" value="F:phospholipid binding"/>
    <property type="evidence" value="ECO:0007669"/>
    <property type="project" value="InterPro"/>
</dbReference>
<dbReference type="SMART" id="SM00233">
    <property type="entry name" value="PH"/>
    <property type="match status" value="1"/>
</dbReference>